<feature type="domain" description="ATP-grasp" evidence="5">
    <location>
        <begin position="515"/>
        <end position="730"/>
    </location>
</feature>
<evidence type="ECO:0000259" key="5">
    <source>
        <dbReference type="PROSITE" id="PS50975"/>
    </source>
</evidence>
<dbReference type="InterPro" id="IPR011761">
    <property type="entry name" value="ATP-grasp"/>
</dbReference>
<dbReference type="RefSeq" id="WP_425345550.1">
    <property type="nucleotide sequence ID" value="NZ_JBGUBD010000005.1"/>
</dbReference>
<dbReference type="GO" id="GO:0016874">
    <property type="term" value="F:ligase activity"/>
    <property type="evidence" value="ECO:0007669"/>
    <property type="project" value="UniProtKB-KW"/>
</dbReference>
<dbReference type="Pfam" id="PF13549">
    <property type="entry name" value="ATP-grasp_5"/>
    <property type="match status" value="1"/>
</dbReference>
<evidence type="ECO:0000259" key="6">
    <source>
        <dbReference type="PROSITE" id="PS51186"/>
    </source>
</evidence>
<protein>
    <submittedName>
        <fullName evidence="7">Bifunctional acetate--CoA ligase family protein/GNAT family N-acetyltransferase</fullName>
    </submittedName>
</protein>
<dbReference type="Gene3D" id="3.30.1490.20">
    <property type="entry name" value="ATP-grasp fold, A domain"/>
    <property type="match status" value="1"/>
</dbReference>
<dbReference type="Pfam" id="PF13607">
    <property type="entry name" value="Succ_CoA_lig"/>
    <property type="match status" value="1"/>
</dbReference>
<keyword evidence="1 7" id="KW-0436">Ligase</keyword>
<dbReference type="Gene3D" id="3.30.470.20">
    <property type="entry name" value="ATP-grasp fold, B domain"/>
    <property type="match status" value="1"/>
</dbReference>
<feature type="domain" description="N-acetyltransferase" evidence="6">
    <location>
        <begin position="755"/>
        <end position="919"/>
    </location>
</feature>
<dbReference type="EMBL" id="JBGUBD010000005">
    <property type="protein sequence ID" value="MFA9478624.1"/>
    <property type="molecule type" value="Genomic_DNA"/>
</dbReference>
<organism evidence="7 8">
    <name type="scientific">Natronomicrosphaera hydrolytica</name>
    <dbReference type="NCBI Taxonomy" id="3242702"/>
    <lineage>
        <taxon>Bacteria</taxon>
        <taxon>Pseudomonadati</taxon>
        <taxon>Planctomycetota</taxon>
        <taxon>Phycisphaerae</taxon>
        <taxon>Phycisphaerales</taxon>
        <taxon>Phycisphaeraceae</taxon>
        <taxon>Natronomicrosphaera</taxon>
    </lineage>
</organism>
<accession>A0ABV4U4U8</accession>
<reference evidence="7 8" key="1">
    <citation type="submission" date="2024-08" db="EMBL/GenBank/DDBJ databases">
        <title>Whole-genome sequencing of halo(alkali)philic microorganisms from hypersaline lakes.</title>
        <authorList>
            <person name="Sorokin D.Y."/>
            <person name="Merkel A.Y."/>
            <person name="Messina E."/>
            <person name="Yakimov M."/>
        </authorList>
    </citation>
    <scope>NUCLEOTIDE SEQUENCE [LARGE SCALE GENOMIC DNA]</scope>
    <source>
        <strain evidence="7 8">AB-hyl4</strain>
    </source>
</reference>
<dbReference type="InterPro" id="IPR016181">
    <property type="entry name" value="Acyl_CoA_acyltransferase"/>
</dbReference>
<dbReference type="InterPro" id="IPR032875">
    <property type="entry name" value="Succ_CoA_lig_flav_dom"/>
</dbReference>
<sequence length="929" mass="100324">MPIPPTQLDPAHDLLKSDAPPLQAIFQPSTVAVIGASETAGSVGRTLQWNLMTNPFGGTVFPVNPKRDSIMGIKAYAAIGDVPAAVDLALIATPAETVPGLVQACVDAGVKAAIIISAGFREVGEAGAALEQEILAIAAGRMRIVGPNCLGVMNPYTGLNATFAADAAQPGRVAFISQSGALCTAVLDWARREGVGFSTFASIGSMLDVGWGDLIDHLGDDPHTKSILLYMESIGDARKFLSAAREVALTKPIIVIKAGRSDAAAAAAASHTGTLAGSDDVLDAAFRRTGVLRVDRLSDLFHMAEVLAKQPRPAGNRLTILANAGGPGVLATDALVAGGGQLAMLSDETQQQLQAMLPPHASTSNPVDILGDADAERYARAFEVVAADPGSDGLLVILTPQAMTDPTRTAERLKTVARPGNKPVIMSWMGAGMVEAGREILNRADVPTFDFPDQAARVFNYMWRYSYNLNGLYETPTLTDDISPADDADRQQRADRIIREAREAGQTILTELASKQLLSVYDIPVLETHHAESADAAVAHAASLGYPVALKLHSHTLTHKSDVGGVKLSLPDADAVREAFDAIRDAVAEKAGAEHFQGVTVQPMVAGHAYELIVGSSLDAQFGPVILFGLGGELVELFRDRALALPPLNQTLARRMMEQTKIYTALRGVRGRKAVDLAALEQLLVRFSRFVVEQPWVKEIDINPLRVSAEGMVALDARVVLHTAEMDEAALPRPVVRPYPVQYVERWQAADGTSLTLRPIRPEDEPLMVRFHETLSEHTVYMRYFHPIHLSQRVSHDRLSRLCYVDYDRQIAMVAERRDADTGERQLLGVGRLTRLPGTNRAEYAVLVSDAFQHQGLGTELLRRLVEIARAEGVAVLEADILPYNHAMQKVSKRLGFTLNRSDEDHTIKATLDFRRSAEGVLPFGDNRR</sequence>
<dbReference type="InterPro" id="IPR036291">
    <property type="entry name" value="NAD(P)-bd_dom_sf"/>
</dbReference>
<dbReference type="CDD" id="cd04301">
    <property type="entry name" value="NAT_SF"/>
    <property type="match status" value="1"/>
</dbReference>
<dbReference type="InterPro" id="IPR043938">
    <property type="entry name" value="Ligase_CoA_dom"/>
</dbReference>
<dbReference type="InterPro" id="IPR000182">
    <property type="entry name" value="GNAT_dom"/>
</dbReference>
<dbReference type="SUPFAM" id="SSF56059">
    <property type="entry name" value="Glutathione synthetase ATP-binding domain-like"/>
    <property type="match status" value="1"/>
</dbReference>
<gene>
    <name evidence="7" type="ORF">ACERK3_09985</name>
</gene>
<dbReference type="Pfam" id="PF13380">
    <property type="entry name" value="CoA_binding_2"/>
    <property type="match status" value="1"/>
</dbReference>
<dbReference type="SMART" id="SM00881">
    <property type="entry name" value="CoA_binding"/>
    <property type="match status" value="1"/>
</dbReference>
<dbReference type="InterPro" id="IPR003781">
    <property type="entry name" value="CoA-bd"/>
</dbReference>
<dbReference type="InterPro" id="IPR051538">
    <property type="entry name" value="Acyl-CoA_Synth/Transferase"/>
</dbReference>
<dbReference type="Gene3D" id="3.40.50.720">
    <property type="entry name" value="NAD(P)-binding Rossmann-like Domain"/>
    <property type="match status" value="1"/>
</dbReference>
<evidence type="ECO:0000313" key="8">
    <source>
        <dbReference type="Proteomes" id="UP001575105"/>
    </source>
</evidence>
<dbReference type="PANTHER" id="PTHR43334:SF1">
    <property type="entry name" value="3-HYDROXYPROPIONATE--COA LIGASE [ADP-FORMING]"/>
    <property type="match status" value="1"/>
</dbReference>
<keyword evidence="3 4" id="KW-0067">ATP-binding</keyword>
<dbReference type="InterPro" id="IPR016102">
    <property type="entry name" value="Succinyl-CoA_synth-like"/>
</dbReference>
<dbReference type="Gene3D" id="3.40.630.30">
    <property type="match status" value="1"/>
</dbReference>
<evidence type="ECO:0000256" key="4">
    <source>
        <dbReference type="PROSITE-ProRule" id="PRU00409"/>
    </source>
</evidence>
<dbReference type="Pfam" id="PF13302">
    <property type="entry name" value="Acetyltransf_3"/>
    <property type="match status" value="1"/>
</dbReference>
<dbReference type="SUPFAM" id="SSF51735">
    <property type="entry name" value="NAD(P)-binding Rossmann-fold domains"/>
    <property type="match status" value="1"/>
</dbReference>
<dbReference type="PROSITE" id="PS50975">
    <property type="entry name" value="ATP_GRASP"/>
    <property type="match status" value="1"/>
</dbReference>
<proteinExistence type="predicted"/>
<keyword evidence="8" id="KW-1185">Reference proteome</keyword>
<dbReference type="SUPFAM" id="SSF55729">
    <property type="entry name" value="Acyl-CoA N-acyltransferases (Nat)"/>
    <property type="match status" value="1"/>
</dbReference>
<evidence type="ECO:0000256" key="1">
    <source>
        <dbReference type="ARBA" id="ARBA00022598"/>
    </source>
</evidence>
<dbReference type="PANTHER" id="PTHR43334">
    <property type="entry name" value="ACETATE--COA LIGASE [ADP-FORMING]"/>
    <property type="match status" value="1"/>
</dbReference>
<keyword evidence="2 4" id="KW-0547">Nucleotide-binding</keyword>
<dbReference type="InterPro" id="IPR013815">
    <property type="entry name" value="ATP_grasp_subdomain_1"/>
</dbReference>
<dbReference type="PROSITE" id="PS51186">
    <property type="entry name" value="GNAT"/>
    <property type="match status" value="1"/>
</dbReference>
<evidence type="ECO:0000256" key="2">
    <source>
        <dbReference type="ARBA" id="ARBA00022741"/>
    </source>
</evidence>
<dbReference type="SUPFAM" id="SSF52210">
    <property type="entry name" value="Succinyl-CoA synthetase domains"/>
    <property type="match status" value="2"/>
</dbReference>
<dbReference type="Pfam" id="PF19045">
    <property type="entry name" value="Ligase_CoA_2"/>
    <property type="match status" value="1"/>
</dbReference>
<dbReference type="Gene3D" id="3.40.50.261">
    <property type="entry name" value="Succinyl-CoA synthetase domains"/>
    <property type="match status" value="2"/>
</dbReference>
<name>A0ABV4U4U8_9BACT</name>
<evidence type="ECO:0000256" key="3">
    <source>
        <dbReference type="ARBA" id="ARBA00022840"/>
    </source>
</evidence>
<evidence type="ECO:0000313" key="7">
    <source>
        <dbReference type="EMBL" id="MFA9478624.1"/>
    </source>
</evidence>
<comment type="caution">
    <text evidence="7">The sequence shown here is derived from an EMBL/GenBank/DDBJ whole genome shotgun (WGS) entry which is preliminary data.</text>
</comment>
<dbReference type="Proteomes" id="UP001575105">
    <property type="component" value="Unassembled WGS sequence"/>
</dbReference>